<evidence type="ECO:0000313" key="3">
    <source>
        <dbReference type="Proteomes" id="UP000078486"/>
    </source>
</evidence>
<dbReference type="InterPro" id="IPR052519">
    <property type="entry name" value="Euk-type_GlcNAc_Kinase"/>
</dbReference>
<proteinExistence type="predicted"/>
<keyword evidence="3" id="KW-1185">Reference proteome</keyword>
<dbReference type="AlphaFoldDB" id="A0A178IIQ0"/>
<evidence type="ECO:0000259" key="1">
    <source>
        <dbReference type="Pfam" id="PF01869"/>
    </source>
</evidence>
<dbReference type="EMBL" id="LRRQ01000076">
    <property type="protein sequence ID" value="OAM89772.1"/>
    <property type="molecule type" value="Genomic_DNA"/>
</dbReference>
<evidence type="ECO:0000313" key="2">
    <source>
        <dbReference type="EMBL" id="OAM89772.1"/>
    </source>
</evidence>
<accession>A0A178IIQ0</accession>
<dbReference type="RefSeq" id="WP_068770234.1">
    <property type="nucleotide sequence ID" value="NZ_CP109796.1"/>
</dbReference>
<dbReference type="InterPro" id="IPR043129">
    <property type="entry name" value="ATPase_NBD"/>
</dbReference>
<reference evidence="2 3" key="1">
    <citation type="submission" date="2016-01" db="EMBL/GenBank/DDBJ databases">
        <title>High potential of lignocellulose degradation of a new Verrucomicrobia species.</title>
        <authorList>
            <person name="Wang Y."/>
            <person name="Shi Y."/>
            <person name="Qiu Z."/>
            <person name="Liu S."/>
            <person name="Yang H."/>
        </authorList>
    </citation>
    <scope>NUCLEOTIDE SEQUENCE [LARGE SCALE GENOMIC DNA]</scope>
    <source>
        <strain evidence="2 3">TSB47</strain>
    </source>
</reference>
<dbReference type="Gene3D" id="3.30.420.40">
    <property type="match status" value="2"/>
</dbReference>
<dbReference type="Pfam" id="PF01869">
    <property type="entry name" value="BcrAD_BadFG"/>
    <property type="match status" value="1"/>
</dbReference>
<sequence length="323" mass="32618">MSWYLGIDGGGTHTRAVVVSADGVAAGAGGAGPSNYHNTGMEAAARNLRAAADAAWADAGLKARPAEHAFLGCAGVKSRGDMLRVRAAAESAGLAPAGAVTVMNDLYNAHAGGLQGEAGVALIAGTGTNCLGIDHTGESFMCGGWGWLLDDEGGAFGLAINALRAAARAADKRAPDTRLLAAAMAFLGLSEPDDMLARFYAQPWTPAEIAAFAPVVTRLASEGDATAHRLLVAGARALAGLVAGASRALVFPRGPQVVLLGSCARGGAPYQPLVEAEIRKLCPSARIVEPKGGTLHGAAINALRAGGVNPPPALDFSKIKTNR</sequence>
<dbReference type="Proteomes" id="UP000078486">
    <property type="component" value="Unassembled WGS sequence"/>
</dbReference>
<name>A0A178IIQ0_9BACT</name>
<dbReference type="PANTHER" id="PTHR43190">
    <property type="entry name" value="N-ACETYL-D-GLUCOSAMINE KINASE"/>
    <property type="match status" value="1"/>
</dbReference>
<gene>
    <name evidence="2" type="ORF">AW736_10590</name>
</gene>
<feature type="domain" description="ATPase BadF/BadG/BcrA/BcrD type" evidence="1">
    <location>
        <begin position="5"/>
        <end position="298"/>
    </location>
</feature>
<dbReference type="PANTHER" id="PTHR43190:SF3">
    <property type="entry name" value="N-ACETYL-D-GLUCOSAMINE KINASE"/>
    <property type="match status" value="1"/>
</dbReference>
<dbReference type="CDD" id="cd24007">
    <property type="entry name" value="ASKHA_NBD_eukNAGK-like"/>
    <property type="match status" value="1"/>
</dbReference>
<dbReference type="STRING" id="1184151.AW736_10590"/>
<dbReference type="OrthoDB" id="9772633at2"/>
<comment type="caution">
    <text evidence="2">The sequence shown here is derived from an EMBL/GenBank/DDBJ whole genome shotgun (WGS) entry which is preliminary data.</text>
</comment>
<protein>
    <submittedName>
        <fullName evidence="2">ATPase</fullName>
    </submittedName>
</protein>
<dbReference type="InterPro" id="IPR002731">
    <property type="entry name" value="ATPase_BadF"/>
</dbReference>
<organism evidence="2 3">
    <name type="scientific">Termitidicoccus mucosus</name>
    <dbReference type="NCBI Taxonomy" id="1184151"/>
    <lineage>
        <taxon>Bacteria</taxon>
        <taxon>Pseudomonadati</taxon>
        <taxon>Verrucomicrobiota</taxon>
        <taxon>Opitutia</taxon>
        <taxon>Opitutales</taxon>
        <taxon>Opitutaceae</taxon>
        <taxon>Termitidicoccus</taxon>
    </lineage>
</organism>
<dbReference type="SUPFAM" id="SSF53067">
    <property type="entry name" value="Actin-like ATPase domain"/>
    <property type="match status" value="2"/>
</dbReference>